<dbReference type="EMBL" id="AZHX01001814">
    <property type="protein sequence ID" value="ETW99624.1"/>
    <property type="molecule type" value="Genomic_DNA"/>
</dbReference>
<proteinExistence type="predicted"/>
<protein>
    <submittedName>
        <fullName evidence="1">Uncharacterized protein</fullName>
    </submittedName>
</protein>
<gene>
    <name evidence="1" type="ORF">ETSY2_40540</name>
</gene>
<organism evidence="1 2">
    <name type="scientific">Candidatus Entotheonella gemina</name>
    <dbReference type="NCBI Taxonomy" id="1429439"/>
    <lineage>
        <taxon>Bacteria</taxon>
        <taxon>Pseudomonadati</taxon>
        <taxon>Nitrospinota/Tectimicrobiota group</taxon>
        <taxon>Candidatus Tectimicrobiota</taxon>
        <taxon>Candidatus Entotheonellia</taxon>
        <taxon>Candidatus Entotheonellales</taxon>
        <taxon>Candidatus Entotheonellaceae</taxon>
        <taxon>Candidatus Entotheonella</taxon>
    </lineage>
</organism>
<accession>W4LP18</accession>
<comment type="caution">
    <text evidence="1">The sequence shown here is derived from an EMBL/GenBank/DDBJ whole genome shotgun (WGS) entry which is preliminary data.</text>
</comment>
<dbReference type="Proteomes" id="UP000019140">
    <property type="component" value="Unassembled WGS sequence"/>
</dbReference>
<reference evidence="1 2" key="1">
    <citation type="journal article" date="2014" name="Nature">
        <title>An environmental bacterial taxon with a large and distinct metabolic repertoire.</title>
        <authorList>
            <person name="Wilson M.C."/>
            <person name="Mori T."/>
            <person name="Ruckert C."/>
            <person name="Uria A.R."/>
            <person name="Helf M.J."/>
            <person name="Takada K."/>
            <person name="Gernert C."/>
            <person name="Steffens U.A."/>
            <person name="Heycke N."/>
            <person name="Schmitt S."/>
            <person name="Rinke C."/>
            <person name="Helfrich E.J."/>
            <person name="Brachmann A.O."/>
            <person name="Gurgui C."/>
            <person name="Wakimoto T."/>
            <person name="Kracht M."/>
            <person name="Crusemann M."/>
            <person name="Hentschel U."/>
            <person name="Abe I."/>
            <person name="Matsunaga S."/>
            <person name="Kalinowski J."/>
            <person name="Takeyama H."/>
            <person name="Piel J."/>
        </authorList>
    </citation>
    <scope>NUCLEOTIDE SEQUENCE [LARGE SCALE GENOMIC DNA]</scope>
    <source>
        <strain evidence="2">TSY2</strain>
    </source>
</reference>
<dbReference type="AlphaFoldDB" id="W4LP18"/>
<keyword evidence="2" id="KW-1185">Reference proteome</keyword>
<dbReference type="HOGENOM" id="CLU_3381135_0_0_7"/>
<name>W4LP18_9BACT</name>
<evidence type="ECO:0000313" key="1">
    <source>
        <dbReference type="EMBL" id="ETW99624.1"/>
    </source>
</evidence>
<sequence>MAEEQNPVMHGELVRIVRRLDDRIRAWTAALTI</sequence>
<evidence type="ECO:0000313" key="2">
    <source>
        <dbReference type="Proteomes" id="UP000019140"/>
    </source>
</evidence>